<dbReference type="RefSeq" id="WP_086635099.1">
    <property type="nucleotide sequence ID" value="NZ_JAPIUZ010000001.1"/>
</dbReference>
<keyword evidence="3 6" id="KW-0489">Methyltransferase</keyword>
<feature type="binding site" evidence="6">
    <location>
        <begin position="44"/>
        <end position="46"/>
    </location>
    <ligand>
        <name>S-adenosyl-L-methionine</name>
        <dbReference type="ChEBI" id="CHEBI:59789"/>
    </ligand>
</feature>
<gene>
    <name evidence="6 7" type="primary">rsmH</name>
    <name evidence="7" type="ORF">OQ497_01320</name>
</gene>
<proteinExistence type="inferred from homology"/>
<reference evidence="7 8" key="1">
    <citation type="submission" date="2022-11" db="EMBL/GenBank/DDBJ databases">
        <title>Genome sequencing of Acetobacter type strain.</title>
        <authorList>
            <person name="Heo J."/>
            <person name="Lee D."/>
            <person name="Han B.-H."/>
            <person name="Hong S.-B."/>
            <person name="Kwon S.-W."/>
        </authorList>
    </citation>
    <scope>NUCLEOTIDE SEQUENCE [LARGE SCALE GENOMIC DNA]</scope>
    <source>
        <strain evidence="7 8">KACC 21253</strain>
    </source>
</reference>
<evidence type="ECO:0000256" key="5">
    <source>
        <dbReference type="ARBA" id="ARBA00022691"/>
    </source>
</evidence>
<dbReference type="EC" id="2.1.1.199" evidence="6"/>
<comment type="catalytic activity">
    <reaction evidence="6">
        <text>cytidine(1402) in 16S rRNA + S-adenosyl-L-methionine = N(4)-methylcytidine(1402) in 16S rRNA + S-adenosyl-L-homocysteine + H(+)</text>
        <dbReference type="Rhea" id="RHEA:42928"/>
        <dbReference type="Rhea" id="RHEA-COMP:10286"/>
        <dbReference type="Rhea" id="RHEA-COMP:10287"/>
        <dbReference type="ChEBI" id="CHEBI:15378"/>
        <dbReference type="ChEBI" id="CHEBI:57856"/>
        <dbReference type="ChEBI" id="CHEBI:59789"/>
        <dbReference type="ChEBI" id="CHEBI:74506"/>
        <dbReference type="ChEBI" id="CHEBI:82748"/>
        <dbReference type="EC" id="2.1.1.199"/>
    </reaction>
</comment>
<dbReference type="GO" id="GO:0032259">
    <property type="term" value="P:methylation"/>
    <property type="evidence" value="ECO:0007669"/>
    <property type="project" value="UniProtKB-KW"/>
</dbReference>
<evidence type="ECO:0000256" key="6">
    <source>
        <dbReference type="HAMAP-Rule" id="MF_01007"/>
    </source>
</evidence>
<dbReference type="SUPFAM" id="SSF81799">
    <property type="entry name" value="Putative methyltransferase TM0872, insert domain"/>
    <property type="match status" value="1"/>
</dbReference>
<protein>
    <recommendedName>
        <fullName evidence="6">Ribosomal RNA small subunit methyltransferase H</fullName>
        <ecNumber evidence="6">2.1.1.199</ecNumber>
    </recommendedName>
    <alternativeName>
        <fullName evidence="6">16S rRNA m(4)C1402 methyltransferase</fullName>
    </alternativeName>
    <alternativeName>
        <fullName evidence="6">rRNA (cytosine-N(4)-)-methyltransferase RsmH</fullName>
    </alternativeName>
</protein>
<organism evidence="7 8">
    <name type="scientific">Acetobacter thailandicus</name>
    <dbReference type="NCBI Taxonomy" id="1502842"/>
    <lineage>
        <taxon>Bacteria</taxon>
        <taxon>Pseudomonadati</taxon>
        <taxon>Pseudomonadota</taxon>
        <taxon>Alphaproteobacteria</taxon>
        <taxon>Acetobacterales</taxon>
        <taxon>Acetobacteraceae</taxon>
        <taxon>Acetobacter</taxon>
    </lineage>
</organism>
<feature type="binding site" evidence="6">
    <location>
        <position position="122"/>
    </location>
    <ligand>
        <name>S-adenosyl-L-methionine</name>
        <dbReference type="ChEBI" id="CHEBI:59789"/>
    </ligand>
</feature>
<dbReference type="Pfam" id="PF01795">
    <property type="entry name" value="Methyltransf_5"/>
    <property type="match status" value="1"/>
</dbReference>
<dbReference type="Proteomes" id="UP001301152">
    <property type="component" value="Unassembled WGS sequence"/>
</dbReference>
<dbReference type="EMBL" id="JAPIUZ010000001">
    <property type="protein sequence ID" value="MCX2562609.1"/>
    <property type="molecule type" value="Genomic_DNA"/>
</dbReference>
<comment type="similarity">
    <text evidence="1 6">Belongs to the methyltransferase superfamily. RsmH family.</text>
</comment>
<dbReference type="PIRSF" id="PIRSF004486">
    <property type="entry name" value="MraW"/>
    <property type="match status" value="1"/>
</dbReference>
<sequence>MTTPLFSPSVPGHSGHVPVMLSEVLSALAPTDGETFLDCTFGGGGYTSAILNSADCSVYAIDRDPHAIDRGQALAGHFLSADGSPRLHMLHGCFGDMKNLAEAAGIYAFDGIVLDLGVSSFQLDEAERGFSFKQDGPLDMRMGRDGQTAADLINTAPETELADIFHYYGEERHARRVARAIVADRAATPFTTTLQLAELIRRIVPADRSGIDTATRSFQGLRIAVNDELGEIENGLTQALDLLSPGGRLVVVSFHSLEDRITKRVFGKATGKTQNISRYDPRAVTSRSAESEFVTLTSKPLRPGADESDTNRRARSAKLRAIVKRPLVSSSPAKGQTV</sequence>
<dbReference type="NCBIfam" id="TIGR00006">
    <property type="entry name" value="16S rRNA (cytosine(1402)-N(4))-methyltransferase RsmH"/>
    <property type="match status" value="1"/>
</dbReference>
<name>A0ABT3QBF5_9PROT</name>
<evidence type="ECO:0000313" key="7">
    <source>
        <dbReference type="EMBL" id="MCX2562609.1"/>
    </source>
</evidence>
<keyword evidence="4 6" id="KW-0808">Transferase</keyword>
<dbReference type="CDD" id="cd02440">
    <property type="entry name" value="AdoMet_MTases"/>
    <property type="match status" value="1"/>
</dbReference>
<evidence type="ECO:0000256" key="2">
    <source>
        <dbReference type="ARBA" id="ARBA00022552"/>
    </source>
</evidence>
<accession>A0ABT3QBF5</accession>
<keyword evidence="6" id="KW-0963">Cytoplasm</keyword>
<dbReference type="PANTHER" id="PTHR11265:SF0">
    <property type="entry name" value="12S RRNA N4-METHYLCYTIDINE METHYLTRANSFERASE"/>
    <property type="match status" value="1"/>
</dbReference>
<dbReference type="Gene3D" id="3.40.50.150">
    <property type="entry name" value="Vaccinia Virus protein VP39"/>
    <property type="match status" value="1"/>
</dbReference>
<evidence type="ECO:0000256" key="4">
    <source>
        <dbReference type="ARBA" id="ARBA00022679"/>
    </source>
</evidence>
<comment type="subcellular location">
    <subcellularLocation>
        <location evidence="6">Cytoplasm</location>
    </subcellularLocation>
</comment>
<dbReference type="SUPFAM" id="SSF53335">
    <property type="entry name" value="S-adenosyl-L-methionine-dependent methyltransferases"/>
    <property type="match status" value="1"/>
</dbReference>
<keyword evidence="8" id="KW-1185">Reference proteome</keyword>
<keyword evidence="2 6" id="KW-0698">rRNA processing</keyword>
<comment type="caution">
    <text evidence="7">The sequence shown here is derived from an EMBL/GenBank/DDBJ whole genome shotgun (WGS) entry which is preliminary data.</text>
</comment>
<dbReference type="InterPro" id="IPR002903">
    <property type="entry name" value="RsmH"/>
</dbReference>
<comment type="function">
    <text evidence="6">Specifically methylates the N4 position of cytidine in position 1402 (C1402) of 16S rRNA.</text>
</comment>
<dbReference type="InterPro" id="IPR029063">
    <property type="entry name" value="SAM-dependent_MTases_sf"/>
</dbReference>
<evidence type="ECO:0000256" key="3">
    <source>
        <dbReference type="ARBA" id="ARBA00022603"/>
    </source>
</evidence>
<dbReference type="GO" id="GO:0008168">
    <property type="term" value="F:methyltransferase activity"/>
    <property type="evidence" value="ECO:0007669"/>
    <property type="project" value="UniProtKB-KW"/>
</dbReference>
<dbReference type="InterPro" id="IPR023397">
    <property type="entry name" value="SAM-dep_MeTrfase_MraW_recog"/>
</dbReference>
<dbReference type="HAMAP" id="MF_01007">
    <property type="entry name" value="16SrRNA_methyltr_H"/>
    <property type="match status" value="1"/>
</dbReference>
<feature type="binding site" evidence="6">
    <location>
        <position position="62"/>
    </location>
    <ligand>
        <name>S-adenosyl-L-methionine</name>
        <dbReference type="ChEBI" id="CHEBI:59789"/>
    </ligand>
</feature>
<evidence type="ECO:0000313" key="8">
    <source>
        <dbReference type="Proteomes" id="UP001301152"/>
    </source>
</evidence>
<dbReference type="Gene3D" id="1.10.150.170">
    <property type="entry name" value="Putative methyltransferase TM0872, insert domain"/>
    <property type="match status" value="1"/>
</dbReference>
<keyword evidence="5 6" id="KW-0949">S-adenosyl-L-methionine</keyword>
<dbReference type="PANTHER" id="PTHR11265">
    <property type="entry name" value="S-ADENOSYL-METHYLTRANSFERASE MRAW"/>
    <property type="match status" value="1"/>
</dbReference>
<feature type="binding site" evidence="6">
    <location>
        <position position="94"/>
    </location>
    <ligand>
        <name>S-adenosyl-L-methionine</name>
        <dbReference type="ChEBI" id="CHEBI:59789"/>
    </ligand>
</feature>
<evidence type="ECO:0000256" key="1">
    <source>
        <dbReference type="ARBA" id="ARBA00010396"/>
    </source>
</evidence>
<feature type="binding site" evidence="6">
    <location>
        <position position="115"/>
    </location>
    <ligand>
        <name>S-adenosyl-L-methionine</name>
        <dbReference type="ChEBI" id="CHEBI:59789"/>
    </ligand>
</feature>